<feature type="transmembrane region" description="Helical" evidence="1">
    <location>
        <begin position="132"/>
        <end position="152"/>
    </location>
</feature>
<feature type="transmembrane region" description="Helical" evidence="1">
    <location>
        <begin position="23"/>
        <end position="41"/>
    </location>
</feature>
<feature type="transmembrane region" description="Helical" evidence="1">
    <location>
        <begin position="197"/>
        <end position="216"/>
    </location>
</feature>
<evidence type="ECO:0000313" key="2">
    <source>
        <dbReference type="EMBL" id="MBP2037867.1"/>
    </source>
</evidence>
<evidence type="ECO:0008006" key="4">
    <source>
        <dbReference type="Google" id="ProtNLM"/>
    </source>
</evidence>
<reference evidence="2 3" key="1">
    <citation type="submission" date="2021-03" db="EMBL/GenBank/DDBJ databases">
        <title>Genomic Encyclopedia of Type Strains, Phase IV (KMG-IV): sequencing the most valuable type-strain genomes for metagenomic binning, comparative biology and taxonomic classification.</title>
        <authorList>
            <person name="Goeker M."/>
        </authorList>
    </citation>
    <scope>NUCLEOTIDE SEQUENCE [LARGE SCALE GENOMIC DNA]</scope>
    <source>
        <strain evidence="2 3">DSM 40526</strain>
    </source>
</reference>
<dbReference type="RefSeq" id="WP_229920473.1">
    <property type="nucleotide sequence ID" value="NZ_BMVL01000006.1"/>
</dbReference>
<accession>A0ABS4L6Z9</accession>
<dbReference type="Proteomes" id="UP001519310">
    <property type="component" value="Unassembled WGS sequence"/>
</dbReference>
<sequence length="235" mass="25661">MGRAVFTPSRPDRVHDPLVRRVQVLRTVIGLAALTWMLLSYKVAPDADAVVDDRFAQIRTTLIVLAVTFPVAVAVFVAAARPPQRRVFLRRAAKPAGALLALVVTLAVPRLVTGLGYVNEETDWTSSGARVALLFALGAFLLWLAPFALYGIGQSLVHVFRTADLHETVPPLLASLLVWEVALFDVIRGAYDGVPFAVRLAFILGAPLSVTAVAMWELRRLRTRHGITLRGALLR</sequence>
<evidence type="ECO:0000256" key="1">
    <source>
        <dbReference type="SAM" id="Phobius"/>
    </source>
</evidence>
<protein>
    <recommendedName>
        <fullName evidence="4">Integral membrane protein</fullName>
    </recommendedName>
</protein>
<keyword evidence="3" id="KW-1185">Reference proteome</keyword>
<evidence type="ECO:0000313" key="3">
    <source>
        <dbReference type="Proteomes" id="UP001519310"/>
    </source>
</evidence>
<proteinExistence type="predicted"/>
<comment type="caution">
    <text evidence="2">The sequence shown here is derived from an EMBL/GenBank/DDBJ whole genome shotgun (WGS) entry which is preliminary data.</text>
</comment>
<keyword evidence="1" id="KW-1133">Transmembrane helix</keyword>
<name>A0ABS4L6Z9_STRAV</name>
<keyword evidence="1" id="KW-0812">Transmembrane</keyword>
<gene>
    <name evidence="2" type="ORF">J2Z77_003674</name>
</gene>
<feature type="transmembrane region" description="Helical" evidence="1">
    <location>
        <begin position="61"/>
        <end position="80"/>
    </location>
</feature>
<keyword evidence="1" id="KW-0472">Membrane</keyword>
<organism evidence="2 3">
    <name type="scientific">Streptomyces avidinii</name>
    <dbReference type="NCBI Taxonomy" id="1895"/>
    <lineage>
        <taxon>Bacteria</taxon>
        <taxon>Bacillati</taxon>
        <taxon>Actinomycetota</taxon>
        <taxon>Actinomycetes</taxon>
        <taxon>Kitasatosporales</taxon>
        <taxon>Streptomycetaceae</taxon>
        <taxon>Streptomyces</taxon>
    </lineage>
</organism>
<feature type="transmembrane region" description="Helical" evidence="1">
    <location>
        <begin position="92"/>
        <end position="112"/>
    </location>
</feature>
<dbReference type="EMBL" id="JAGGLQ010000006">
    <property type="protein sequence ID" value="MBP2037867.1"/>
    <property type="molecule type" value="Genomic_DNA"/>
</dbReference>